<feature type="region of interest" description="Disordered" evidence="1">
    <location>
        <begin position="1"/>
        <end position="20"/>
    </location>
</feature>
<dbReference type="InterPro" id="IPR012312">
    <property type="entry name" value="Hemerythrin-like"/>
</dbReference>
<dbReference type="Gene3D" id="1.20.120.1370">
    <property type="entry name" value="Regulator of RNA polymerase sigma(70) subunit, domain 4"/>
    <property type="match status" value="1"/>
</dbReference>
<accession>A0ABW0SKR1</accession>
<keyword evidence="4" id="KW-1185">Reference proteome</keyword>
<evidence type="ECO:0000313" key="3">
    <source>
        <dbReference type="EMBL" id="MFC5569530.1"/>
    </source>
</evidence>
<organism evidence="3 4">
    <name type="scientific">Lysobacter yangpyeongensis</name>
    <dbReference type="NCBI Taxonomy" id="346182"/>
    <lineage>
        <taxon>Bacteria</taxon>
        <taxon>Pseudomonadati</taxon>
        <taxon>Pseudomonadota</taxon>
        <taxon>Gammaproteobacteria</taxon>
        <taxon>Lysobacterales</taxon>
        <taxon>Lysobacteraceae</taxon>
        <taxon>Lysobacter</taxon>
    </lineage>
</organism>
<name>A0ABW0SKR1_9GAMM</name>
<sequence length="172" mass="19896">MGLFGNWFKGKPQPQDTRPAASTLEYVKPPERSIRYDPGLVASLKDDHSELVAMYGQLGQDVRDGHYQRIPNGLLAFKTRLEAHLLIENVRFYVYLEQALTHDSENMAIIRDFRREMNGIARGVVEFVRRYQQTRVTAANAGDFMREYDEVGKLLVMRIEREEGNLYPLYAP</sequence>
<dbReference type="Proteomes" id="UP001596036">
    <property type="component" value="Unassembled WGS sequence"/>
</dbReference>
<evidence type="ECO:0000256" key="1">
    <source>
        <dbReference type="SAM" id="MobiDB-lite"/>
    </source>
</evidence>
<comment type="caution">
    <text evidence="3">The sequence shown here is derived from an EMBL/GenBank/DDBJ whole genome shotgun (WGS) entry which is preliminary data.</text>
</comment>
<protein>
    <submittedName>
        <fullName evidence="3">Hemerythrin domain-containing protein</fullName>
    </submittedName>
</protein>
<feature type="domain" description="Hemerythrin-like" evidence="2">
    <location>
        <begin position="41"/>
        <end position="169"/>
    </location>
</feature>
<evidence type="ECO:0000259" key="2">
    <source>
        <dbReference type="Pfam" id="PF01814"/>
    </source>
</evidence>
<dbReference type="Pfam" id="PF01814">
    <property type="entry name" value="Hemerythrin"/>
    <property type="match status" value="1"/>
</dbReference>
<dbReference type="RefSeq" id="WP_386753656.1">
    <property type="nucleotide sequence ID" value="NZ_JBHSNM010000001.1"/>
</dbReference>
<evidence type="ECO:0000313" key="4">
    <source>
        <dbReference type="Proteomes" id="UP001596036"/>
    </source>
</evidence>
<dbReference type="EMBL" id="JBHSNM010000001">
    <property type="protein sequence ID" value="MFC5569530.1"/>
    <property type="molecule type" value="Genomic_DNA"/>
</dbReference>
<gene>
    <name evidence="3" type="ORF">ACFPN1_05550</name>
</gene>
<reference evidence="4" key="1">
    <citation type="journal article" date="2019" name="Int. J. Syst. Evol. Microbiol.">
        <title>The Global Catalogue of Microorganisms (GCM) 10K type strain sequencing project: providing services to taxonomists for standard genome sequencing and annotation.</title>
        <authorList>
            <consortium name="The Broad Institute Genomics Platform"/>
            <consortium name="The Broad Institute Genome Sequencing Center for Infectious Disease"/>
            <person name="Wu L."/>
            <person name="Ma J."/>
        </authorList>
    </citation>
    <scope>NUCLEOTIDE SEQUENCE [LARGE SCALE GENOMIC DNA]</scope>
    <source>
        <strain evidence="4">KACC 11407</strain>
    </source>
</reference>
<proteinExistence type="predicted"/>
<dbReference type="InterPro" id="IPR038309">
    <property type="entry name" value="Rsd/AlgQ_sf"/>
</dbReference>